<dbReference type="PANTHER" id="PTHR31268">
    <property type="match status" value="1"/>
</dbReference>
<organism evidence="5 6">
    <name type="scientific">Genlisea aurea</name>
    <dbReference type="NCBI Taxonomy" id="192259"/>
    <lineage>
        <taxon>Eukaryota</taxon>
        <taxon>Viridiplantae</taxon>
        <taxon>Streptophyta</taxon>
        <taxon>Embryophyta</taxon>
        <taxon>Tracheophyta</taxon>
        <taxon>Spermatophyta</taxon>
        <taxon>Magnoliopsida</taxon>
        <taxon>eudicotyledons</taxon>
        <taxon>Gunneridae</taxon>
        <taxon>Pentapetalae</taxon>
        <taxon>asterids</taxon>
        <taxon>lamiids</taxon>
        <taxon>Lamiales</taxon>
        <taxon>Lentibulariaceae</taxon>
        <taxon>Genlisea</taxon>
    </lineage>
</organism>
<keyword evidence="6" id="KW-1185">Reference proteome</keyword>
<dbReference type="Proteomes" id="UP000015453">
    <property type="component" value="Unassembled WGS sequence"/>
</dbReference>
<keyword evidence="3" id="KW-0119">Carbohydrate metabolism</keyword>
<sequence>MLPMAVVSMRALHLYSPFLSSKFPNGVSRFSARSFGKSSVFLKRPPSLENGILTLDGAPALVGVPENVSITPCSESSAFLGANCDERKSRHVFKIGGFQNARFLSLFRFKIWWMIPRMGNCARDIPIETQFLLMEAMKEGSCNDNAVYALFLPILDGEFRSSLQGNIVNELQVCVESGNCSTTESEFPRAVFMNSGDNPFELIKESMMILQKYTGTFTLREMKQASQCMPGILDWFGWCTWDAFYQDVNPQGIKDGLKTLSEGGTPAKFLIIDDGWQDTANEFRKGETFIEGSQFGARLMSIKENSKFRRTEVENSENIPLSLKDFVSEMKTSFGLKHVYMWHALLGYWGGLQPDSPTTKKYNPTLKFPVQSPGNLSHQRDIAMDCMEKYGVGFVDPNNIHEFYNDLHGYLVSQGVDGVKVDVQNVLETLATGYGGRVLLTRKYQEALEKSILGNFKDNNIICCMSQSTDSVYSWKSNAVARASDDYYPKNPKTQTLHIASVAYNSLFFGEFVVPDWDMFYSLHETAEFHAVARAVGGCGVYVSDKPGKHDFEILKRLVLPDGSVLRAKYPGRPSRDCLFADPVSDGKSLLKIWNMNNLTGVIGIFNCQGAGTWPGLDDDCCPKNGLELSGYISPSDIEFISEIISADPPPSGGDFAVFSFKSGSLAKLPLKGKLHLNLKTLDCDALTVSPIKVYGHGIQFAPLGLINMYNSGGAITAIDSVLGDGIIRVTGRGGGIFGSYSNLEPKHCTVNEKTIEFQFNREEYFLKLDILRGVAAASSWEIMIRY</sequence>
<dbReference type="GO" id="GO:0047274">
    <property type="term" value="F:galactinol-sucrose galactosyltransferase activity"/>
    <property type="evidence" value="ECO:0007669"/>
    <property type="project" value="UniProtKB-EC"/>
</dbReference>
<accession>S8DWG6</accession>
<evidence type="ECO:0000256" key="2">
    <source>
        <dbReference type="ARBA" id="ARBA00012708"/>
    </source>
</evidence>
<dbReference type="Gene3D" id="3.20.20.70">
    <property type="entry name" value="Aldolase class I"/>
    <property type="match status" value="1"/>
</dbReference>
<dbReference type="Pfam" id="PF05691">
    <property type="entry name" value="Raffinose_syn"/>
    <property type="match status" value="1"/>
</dbReference>
<evidence type="ECO:0000256" key="4">
    <source>
        <dbReference type="ARBA" id="ARBA00049426"/>
    </source>
</evidence>
<dbReference type="InterPro" id="IPR008811">
    <property type="entry name" value="Glycosyl_hydrolases_36"/>
</dbReference>
<dbReference type="SUPFAM" id="SSF51445">
    <property type="entry name" value="(Trans)glycosidases"/>
    <property type="match status" value="1"/>
</dbReference>
<comment type="caution">
    <text evidence="5">The sequence shown here is derived from an EMBL/GenBank/DDBJ whole genome shotgun (WGS) entry which is preliminary data.</text>
</comment>
<proteinExistence type="inferred from homology"/>
<reference evidence="5 6" key="1">
    <citation type="journal article" date="2013" name="BMC Genomics">
        <title>The miniature genome of a carnivorous plant Genlisea aurea contains a low number of genes and short non-coding sequences.</title>
        <authorList>
            <person name="Leushkin E.V."/>
            <person name="Sutormin R.A."/>
            <person name="Nabieva E.R."/>
            <person name="Penin A.A."/>
            <person name="Kondrashov A.S."/>
            <person name="Logacheva M.D."/>
        </authorList>
    </citation>
    <scope>NUCLEOTIDE SEQUENCE [LARGE SCALE GENOMIC DNA]</scope>
</reference>
<dbReference type="EC" id="2.4.1.82" evidence="2"/>
<protein>
    <recommendedName>
        <fullName evidence="2">galactinol--sucrose galactosyltransferase</fullName>
        <ecNumber evidence="2">2.4.1.82</ecNumber>
    </recommendedName>
</protein>
<comment type="catalytic activity">
    <reaction evidence="4">
        <text>alpha-D-galactosyl-(1-&gt;3)-1D-myo-inositol + sucrose = raffinose + myo-inositol</text>
        <dbReference type="Rhea" id="RHEA:20161"/>
        <dbReference type="ChEBI" id="CHEBI:16634"/>
        <dbReference type="ChEBI" id="CHEBI:17268"/>
        <dbReference type="ChEBI" id="CHEBI:17505"/>
        <dbReference type="ChEBI" id="CHEBI:17992"/>
        <dbReference type="EC" id="2.4.1.82"/>
    </reaction>
</comment>
<name>S8DWG6_9LAMI</name>
<gene>
    <name evidence="5" type="ORF">M569_07242</name>
</gene>
<evidence type="ECO:0000256" key="1">
    <source>
        <dbReference type="ARBA" id="ARBA00007240"/>
    </source>
</evidence>
<dbReference type="FunFam" id="3.20.20.70:FF:000504">
    <property type="entry name" value="Uncharacterized protein"/>
    <property type="match status" value="1"/>
</dbReference>
<dbReference type="PANTHER" id="PTHR31268:SF26">
    <property type="entry name" value="GALACTINOL--SUCROSE GALACTOSYLTRANSFERASE"/>
    <property type="match status" value="1"/>
</dbReference>
<dbReference type="AlphaFoldDB" id="S8DWG6"/>
<dbReference type="InterPro" id="IPR017853">
    <property type="entry name" value="GH"/>
</dbReference>
<evidence type="ECO:0000313" key="5">
    <source>
        <dbReference type="EMBL" id="EPS67528.1"/>
    </source>
</evidence>
<evidence type="ECO:0000313" key="6">
    <source>
        <dbReference type="Proteomes" id="UP000015453"/>
    </source>
</evidence>
<evidence type="ECO:0000256" key="3">
    <source>
        <dbReference type="ARBA" id="ARBA00023277"/>
    </source>
</evidence>
<dbReference type="InterPro" id="IPR013785">
    <property type="entry name" value="Aldolase_TIM"/>
</dbReference>
<comment type="similarity">
    <text evidence="1">Belongs to the glycosyl hydrolases 36 family.</text>
</comment>
<dbReference type="OrthoDB" id="4664297at2759"/>
<dbReference type="EMBL" id="AUSU01003069">
    <property type="protein sequence ID" value="EPS67528.1"/>
    <property type="molecule type" value="Genomic_DNA"/>
</dbReference>